<keyword evidence="2" id="KW-1185">Reference proteome</keyword>
<protein>
    <submittedName>
        <fullName evidence="1">Uncharacterized protein</fullName>
    </submittedName>
</protein>
<evidence type="ECO:0000313" key="1">
    <source>
        <dbReference type="EMBL" id="BCO36112.1"/>
    </source>
</evidence>
<gene>
    <name evidence="1" type="ORF">MHEC_25450</name>
</gene>
<dbReference type="AlphaFoldDB" id="A0A7R7TW31"/>
<dbReference type="EMBL" id="AP024237">
    <property type="protein sequence ID" value="BCO36112.1"/>
    <property type="molecule type" value="Genomic_DNA"/>
</dbReference>
<organism evidence="1 2">
    <name type="scientific">Mycobacterium heckeshornense</name>
    <dbReference type="NCBI Taxonomy" id="110505"/>
    <lineage>
        <taxon>Bacteria</taxon>
        <taxon>Bacillati</taxon>
        <taxon>Actinomycetota</taxon>
        <taxon>Actinomycetes</taxon>
        <taxon>Mycobacteriales</taxon>
        <taxon>Mycobacteriaceae</taxon>
        <taxon>Mycobacterium</taxon>
    </lineage>
</organism>
<reference evidence="1 2" key="1">
    <citation type="submission" date="2020-12" db="EMBL/GenBank/DDBJ databases">
        <title>Complete genome sequence of Mycobacterium heckeshornense JCM 15655T, closely related to a pathogenic non-tuberculous mycobacterial species Mycobacterium xenopi.</title>
        <authorList>
            <person name="Yoshida M."/>
            <person name="Fukano H."/>
            <person name="Asakura T."/>
            <person name="Suzuki M."/>
            <person name="Hoshino Y."/>
        </authorList>
    </citation>
    <scope>NUCLEOTIDE SEQUENCE [LARGE SCALE GENOMIC DNA]</scope>
    <source>
        <strain evidence="1 2">JCM 15655</strain>
    </source>
</reference>
<sequence length="362" mass="40122">MNSSAEMSMRRGDFDGEFLTSLRAEIDAWSAHEALAELVAMFGGVFPRHDNLAARLAFLDEFSGVWDYRGRTRARPAGKGVQSQDADGGARWMIPRLDLPDGQLETIATLAQQLGLTDETTPTETAFDYLLVIGTGRYSNMLRARWARELAAQIRVGQIVLAAASRHLLPSEEDAIASCAPGARTEFDLLAAAAADAFGVDTREAVRHGRQRVDEPHRGHMVWCFDEESNDLGLPIALLEAPSPDPKNRRATSADTFTFTARTLDMQQSSCLLVTGQPFVPYQNFDALRTLTLPFGIVIETVGFGIHRYEGLHDMDVQHPAKLLQEVRSTIRAGRSLLERVEAYERTAQRAALRSPEITRRQ</sequence>
<dbReference type="Proteomes" id="UP000595446">
    <property type="component" value="Chromosome"/>
</dbReference>
<accession>A0A7R7TW31</accession>
<name>A0A7R7TW31_9MYCO</name>
<evidence type="ECO:0000313" key="2">
    <source>
        <dbReference type="Proteomes" id="UP000595446"/>
    </source>
</evidence>
<proteinExistence type="predicted"/>